<dbReference type="EMBL" id="JADIMX010000121">
    <property type="protein sequence ID" value="MBO8434952.1"/>
    <property type="molecule type" value="Genomic_DNA"/>
</dbReference>
<dbReference type="Pfam" id="PF13311">
    <property type="entry name" value="DUF4080"/>
    <property type="match status" value="1"/>
</dbReference>
<keyword evidence="2" id="KW-0949">S-adenosyl-L-methionine</keyword>
<dbReference type="InterPro" id="IPR051198">
    <property type="entry name" value="BchE-like"/>
</dbReference>
<dbReference type="InterPro" id="IPR023404">
    <property type="entry name" value="rSAM_horseshoe"/>
</dbReference>
<feature type="domain" description="B12-binding" evidence="6">
    <location>
        <begin position="1"/>
        <end position="134"/>
    </location>
</feature>
<evidence type="ECO:0000313" key="8">
    <source>
        <dbReference type="EMBL" id="MBO8434952.1"/>
    </source>
</evidence>
<name>A0A9D9DXR8_9FIRM</name>
<dbReference type="Pfam" id="PF02310">
    <property type="entry name" value="B12-binding"/>
    <property type="match status" value="1"/>
</dbReference>
<dbReference type="SFLD" id="SFLDG01123">
    <property type="entry name" value="methyltransferase_(Class_B)"/>
    <property type="match status" value="1"/>
</dbReference>
<protein>
    <submittedName>
        <fullName evidence="8">B12-binding domain-containing radical SAM protein</fullName>
    </submittedName>
</protein>
<sequence>MKIVLTAVNAKFIHSSLALRSLKKYAGKYSDNVFLKEFTINQDTDFILDEIYKEKPDVVGFSCYIWNMGIIAEVVENLKKILPKTIIILGGPEVSYEAENVLLENSSADMVIRGEGEVTFLELCTYFVDKEGSLSTIDGITYRDENGNILSTPKRKAVNLDDIPFVYDDITDLKNRIIYYETQRGCPYNCQYCLSSIESGVRFLSEDRVKSDLKFFLDNKVKQVKFVDRTFNCNKKHAMMIWKYIMDNDNGVTNFHMEITADIMDNEILDLLKPARKGLFQFEIGVQSTNPNTIDAIKRNTSFDGLTDIVKKIKDMGNIHEHLDLIVGLPYEDYNSFRNSFNEVYDLEPEQLQIGFLKLLKGSGLRRDAEKYGIVYRSRPNYEVLYTKELTYGEISRLKLLEEMVETYYNSGKALNTIQFITKIYTTPFDFFQDLGDYWEKMQYHTLSHSKMELFTIMYDFALQSEILRDKIHIIKELLRFDIFAGDNVKTIPEKLSSEFCYNKDKVSAFYRNEENIEKYTPNLKDFSAQQISRMCHIEVFKYDVLDISSDMVEVETAVLFNYYKKDEISNKPVFYKIDF</sequence>
<evidence type="ECO:0000256" key="1">
    <source>
        <dbReference type="ARBA" id="ARBA00001966"/>
    </source>
</evidence>
<dbReference type="SMART" id="SM00729">
    <property type="entry name" value="Elp3"/>
    <property type="match status" value="1"/>
</dbReference>
<accession>A0A9D9DXR8</accession>
<evidence type="ECO:0000256" key="4">
    <source>
        <dbReference type="ARBA" id="ARBA00023004"/>
    </source>
</evidence>
<dbReference type="GO" id="GO:0005829">
    <property type="term" value="C:cytosol"/>
    <property type="evidence" value="ECO:0007669"/>
    <property type="project" value="TreeGrafter"/>
</dbReference>
<dbReference type="Pfam" id="PF04055">
    <property type="entry name" value="Radical_SAM"/>
    <property type="match status" value="1"/>
</dbReference>
<gene>
    <name evidence="8" type="ORF">IAC55_06500</name>
</gene>
<evidence type="ECO:0000256" key="5">
    <source>
        <dbReference type="ARBA" id="ARBA00023014"/>
    </source>
</evidence>
<reference evidence="8" key="2">
    <citation type="journal article" date="2021" name="PeerJ">
        <title>Extensive microbial diversity within the chicken gut microbiome revealed by metagenomics and culture.</title>
        <authorList>
            <person name="Gilroy R."/>
            <person name="Ravi A."/>
            <person name="Getino M."/>
            <person name="Pursley I."/>
            <person name="Horton D.L."/>
            <person name="Alikhan N.F."/>
            <person name="Baker D."/>
            <person name="Gharbi K."/>
            <person name="Hall N."/>
            <person name="Watson M."/>
            <person name="Adriaenssens E.M."/>
            <person name="Foster-Nyarko E."/>
            <person name="Jarju S."/>
            <person name="Secka A."/>
            <person name="Antonio M."/>
            <person name="Oren A."/>
            <person name="Chaudhuri R.R."/>
            <person name="La Ragione R."/>
            <person name="Hildebrand F."/>
            <person name="Pallen M.J."/>
        </authorList>
    </citation>
    <scope>NUCLEOTIDE SEQUENCE</scope>
    <source>
        <strain evidence="8">F6-4510</strain>
    </source>
</reference>
<evidence type="ECO:0000259" key="6">
    <source>
        <dbReference type="PROSITE" id="PS51332"/>
    </source>
</evidence>
<dbReference type="GO" id="GO:0046872">
    <property type="term" value="F:metal ion binding"/>
    <property type="evidence" value="ECO:0007669"/>
    <property type="project" value="UniProtKB-KW"/>
</dbReference>
<organism evidence="8 9">
    <name type="scientific">Candidatus Fimicola merdigallinarum</name>
    <dbReference type="NCBI Taxonomy" id="2840819"/>
    <lineage>
        <taxon>Bacteria</taxon>
        <taxon>Bacillati</taxon>
        <taxon>Bacillota</taxon>
        <taxon>Clostridia</taxon>
        <taxon>Lachnospirales</taxon>
        <taxon>Lachnospiraceae</taxon>
        <taxon>Lachnospiraceae incertae sedis</taxon>
        <taxon>Candidatus Fimicola</taxon>
    </lineage>
</organism>
<proteinExistence type="predicted"/>
<dbReference type="SFLD" id="SFLDS00029">
    <property type="entry name" value="Radical_SAM"/>
    <property type="match status" value="1"/>
</dbReference>
<dbReference type="SUPFAM" id="SSF102114">
    <property type="entry name" value="Radical SAM enzymes"/>
    <property type="match status" value="1"/>
</dbReference>
<dbReference type="InterPro" id="IPR034466">
    <property type="entry name" value="Methyltransferase_Class_B"/>
</dbReference>
<evidence type="ECO:0000313" key="9">
    <source>
        <dbReference type="Proteomes" id="UP000823611"/>
    </source>
</evidence>
<dbReference type="SFLD" id="SFLDG01082">
    <property type="entry name" value="B12-binding_domain_containing"/>
    <property type="match status" value="1"/>
</dbReference>
<comment type="cofactor">
    <cofactor evidence="1">
        <name>[4Fe-4S] cluster</name>
        <dbReference type="ChEBI" id="CHEBI:49883"/>
    </cofactor>
</comment>
<dbReference type="AlphaFoldDB" id="A0A9D9DXR8"/>
<dbReference type="InterPro" id="IPR006158">
    <property type="entry name" value="Cobalamin-bd"/>
</dbReference>
<keyword evidence="5" id="KW-0411">Iron-sulfur</keyword>
<dbReference type="InterPro" id="IPR036724">
    <property type="entry name" value="Cobalamin-bd_sf"/>
</dbReference>
<dbReference type="InterPro" id="IPR006638">
    <property type="entry name" value="Elp3/MiaA/NifB-like_rSAM"/>
</dbReference>
<comment type="caution">
    <text evidence="8">The sequence shown here is derived from an EMBL/GenBank/DDBJ whole genome shotgun (WGS) entry which is preliminary data.</text>
</comment>
<dbReference type="PROSITE" id="PS51918">
    <property type="entry name" value="RADICAL_SAM"/>
    <property type="match status" value="1"/>
</dbReference>
<dbReference type="PANTHER" id="PTHR43409:SF16">
    <property type="entry name" value="SLR0320 PROTEIN"/>
    <property type="match status" value="1"/>
</dbReference>
<keyword evidence="3" id="KW-0479">Metal-binding</keyword>
<dbReference type="InterPro" id="IPR058240">
    <property type="entry name" value="rSAM_sf"/>
</dbReference>
<evidence type="ECO:0000256" key="3">
    <source>
        <dbReference type="ARBA" id="ARBA00022723"/>
    </source>
</evidence>
<dbReference type="InterPro" id="IPR007197">
    <property type="entry name" value="rSAM"/>
</dbReference>
<feature type="domain" description="Radical SAM core" evidence="7">
    <location>
        <begin position="172"/>
        <end position="413"/>
    </location>
</feature>
<dbReference type="GO" id="GO:0031419">
    <property type="term" value="F:cobalamin binding"/>
    <property type="evidence" value="ECO:0007669"/>
    <property type="project" value="InterPro"/>
</dbReference>
<keyword evidence="4" id="KW-0408">Iron</keyword>
<evidence type="ECO:0000256" key="2">
    <source>
        <dbReference type="ARBA" id="ARBA00022691"/>
    </source>
</evidence>
<dbReference type="PROSITE" id="PS51332">
    <property type="entry name" value="B12_BINDING"/>
    <property type="match status" value="1"/>
</dbReference>
<dbReference type="Proteomes" id="UP000823611">
    <property type="component" value="Unassembled WGS sequence"/>
</dbReference>
<dbReference type="GO" id="GO:0003824">
    <property type="term" value="F:catalytic activity"/>
    <property type="evidence" value="ECO:0007669"/>
    <property type="project" value="InterPro"/>
</dbReference>
<reference evidence="8" key="1">
    <citation type="submission" date="2020-10" db="EMBL/GenBank/DDBJ databases">
        <authorList>
            <person name="Gilroy R."/>
        </authorList>
    </citation>
    <scope>NUCLEOTIDE SEQUENCE</scope>
    <source>
        <strain evidence="8">F6-4510</strain>
    </source>
</reference>
<dbReference type="GO" id="GO:0051539">
    <property type="term" value="F:4 iron, 4 sulfur cluster binding"/>
    <property type="evidence" value="ECO:0007669"/>
    <property type="project" value="UniProtKB-KW"/>
</dbReference>
<dbReference type="Gene3D" id="3.40.50.280">
    <property type="entry name" value="Cobalamin-binding domain"/>
    <property type="match status" value="1"/>
</dbReference>
<dbReference type="CDD" id="cd02068">
    <property type="entry name" value="radical_SAM_B12_BD"/>
    <property type="match status" value="1"/>
</dbReference>
<dbReference type="CDD" id="cd01335">
    <property type="entry name" value="Radical_SAM"/>
    <property type="match status" value="1"/>
</dbReference>
<evidence type="ECO:0000259" key="7">
    <source>
        <dbReference type="PROSITE" id="PS51918"/>
    </source>
</evidence>
<dbReference type="Gene3D" id="3.80.30.20">
    <property type="entry name" value="tm_1862 like domain"/>
    <property type="match status" value="1"/>
</dbReference>
<dbReference type="InterPro" id="IPR025288">
    <property type="entry name" value="DUF4080"/>
</dbReference>
<dbReference type="PANTHER" id="PTHR43409">
    <property type="entry name" value="ANAEROBIC MAGNESIUM-PROTOPORPHYRIN IX MONOMETHYL ESTER CYCLASE-RELATED"/>
    <property type="match status" value="1"/>
</dbReference>
<dbReference type="SUPFAM" id="SSF52242">
    <property type="entry name" value="Cobalamin (vitamin B12)-binding domain"/>
    <property type="match status" value="1"/>
</dbReference>